<sequence>MVTICALTRAEEFLRQKYGGGYADSRNARAASVRSIKNCR</sequence>
<gene>
    <name evidence="1" type="ORF">METZ01_LOCUS513773</name>
</gene>
<organism evidence="1">
    <name type="scientific">marine metagenome</name>
    <dbReference type="NCBI Taxonomy" id="408172"/>
    <lineage>
        <taxon>unclassified sequences</taxon>
        <taxon>metagenomes</taxon>
        <taxon>ecological metagenomes</taxon>
    </lineage>
</organism>
<name>A0A383EW67_9ZZZZ</name>
<protein>
    <submittedName>
        <fullName evidence="1">Uncharacterized protein</fullName>
    </submittedName>
</protein>
<reference evidence="1" key="1">
    <citation type="submission" date="2018-05" db="EMBL/GenBank/DDBJ databases">
        <authorList>
            <person name="Lanie J.A."/>
            <person name="Ng W.-L."/>
            <person name="Kazmierczak K.M."/>
            <person name="Andrzejewski T.M."/>
            <person name="Davidsen T.M."/>
            <person name="Wayne K.J."/>
            <person name="Tettelin H."/>
            <person name="Glass J.I."/>
            <person name="Rusch D."/>
            <person name="Podicherti R."/>
            <person name="Tsui H.-C.T."/>
            <person name="Winkler M.E."/>
        </authorList>
    </citation>
    <scope>NUCLEOTIDE SEQUENCE</scope>
</reference>
<dbReference type="AlphaFoldDB" id="A0A383EW67"/>
<proteinExistence type="predicted"/>
<dbReference type="EMBL" id="UINC01229271">
    <property type="protein sequence ID" value="SVE60919.1"/>
    <property type="molecule type" value="Genomic_DNA"/>
</dbReference>
<accession>A0A383EW67</accession>
<evidence type="ECO:0000313" key="1">
    <source>
        <dbReference type="EMBL" id="SVE60919.1"/>
    </source>
</evidence>